<evidence type="ECO:0000256" key="3">
    <source>
        <dbReference type="PIRSR" id="PIRSR001221-1"/>
    </source>
</evidence>
<feature type="active site" description="Charge relay system" evidence="3">
    <location>
        <position position="130"/>
    </location>
</feature>
<protein>
    <submittedName>
        <fullName evidence="5">Amidase</fullName>
    </submittedName>
</protein>
<dbReference type="OrthoDB" id="6428749at2759"/>
<dbReference type="PANTHER" id="PTHR46072">
    <property type="entry name" value="AMIDASE-RELATED-RELATED"/>
    <property type="match status" value="1"/>
</dbReference>
<dbReference type="SUPFAM" id="SSF75304">
    <property type="entry name" value="Amidase signature (AS) enzymes"/>
    <property type="match status" value="1"/>
</dbReference>
<dbReference type="GeneID" id="28851452"/>
<accession>A0A179FBP4</accession>
<evidence type="ECO:0000256" key="2">
    <source>
        <dbReference type="ARBA" id="ARBA00022801"/>
    </source>
</evidence>
<dbReference type="Proteomes" id="UP000078397">
    <property type="component" value="Unassembled WGS sequence"/>
</dbReference>
<dbReference type="Pfam" id="PF01425">
    <property type="entry name" value="Amidase"/>
    <property type="match status" value="1"/>
</dbReference>
<dbReference type="PIRSF" id="PIRSF001221">
    <property type="entry name" value="Amidase_fungi"/>
    <property type="match status" value="1"/>
</dbReference>
<dbReference type="InterPro" id="IPR036928">
    <property type="entry name" value="AS_sf"/>
</dbReference>
<dbReference type="KEGG" id="pchm:VFPPC_08816"/>
<dbReference type="RefSeq" id="XP_018140472.1">
    <property type="nucleotide sequence ID" value="XM_018287458.1"/>
</dbReference>
<dbReference type="STRING" id="1380566.A0A179FBP4"/>
<dbReference type="Gene3D" id="3.90.1300.10">
    <property type="entry name" value="Amidase signature (AS) domain"/>
    <property type="match status" value="1"/>
</dbReference>
<feature type="active site" description="Charge relay system" evidence="3">
    <location>
        <position position="205"/>
    </location>
</feature>
<feature type="active site" description="Acyl-ester intermediate" evidence="3">
    <location>
        <position position="229"/>
    </location>
</feature>
<evidence type="ECO:0000313" key="6">
    <source>
        <dbReference type="Proteomes" id="UP000078397"/>
    </source>
</evidence>
<evidence type="ECO:0000259" key="4">
    <source>
        <dbReference type="Pfam" id="PF01425"/>
    </source>
</evidence>
<dbReference type="InterPro" id="IPR023631">
    <property type="entry name" value="Amidase_dom"/>
</dbReference>
<organism evidence="5 6">
    <name type="scientific">Pochonia chlamydosporia 170</name>
    <dbReference type="NCBI Taxonomy" id="1380566"/>
    <lineage>
        <taxon>Eukaryota</taxon>
        <taxon>Fungi</taxon>
        <taxon>Dikarya</taxon>
        <taxon>Ascomycota</taxon>
        <taxon>Pezizomycotina</taxon>
        <taxon>Sordariomycetes</taxon>
        <taxon>Hypocreomycetidae</taxon>
        <taxon>Hypocreales</taxon>
        <taxon>Clavicipitaceae</taxon>
        <taxon>Pochonia</taxon>
    </lineage>
</organism>
<proteinExistence type="inferred from homology"/>
<dbReference type="EMBL" id="LSBJ02000006">
    <property type="protein sequence ID" value="OAQ62892.1"/>
    <property type="molecule type" value="Genomic_DNA"/>
</dbReference>
<keyword evidence="6" id="KW-1185">Reference proteome</keyword>
<reference evidence="5 6" key="1">
    <citation type="journal article" date="2016" name="PLoS Pathog.">
        <title>Biosynthesis of antibiotic leucinostatins in bio-control fungus Purpureocillium lilacinum and their inhibition on phytophthora revealed by genome mining.</title>
        <authorList>
            <person name="Wang G."/>
            <person name="Liu Z."/>
            <person name="Lin R."/>
            <person name="Li E."/>
            <person name="Mao Z."/>
            <person name="Ling J."/>
            <person name="Yang Y."/>
            <person name="Yin W.B."/>
            <person name="Xie B."/>
        </authorList>
    </citation>
    <scope>NUCLEOTIDE SEQUENCE [LARGE SCALE GENOMIC DNA]</scope>
    <source>
        <strain evidence="5">170</strain>
    </source>
</reference>
<dbReference type="AlphaFoldDB" id="A0A179FBP4"/>
<feature type="domain" description="Amidase" evidence="4">
    <location>
        <begin position="74"/>
        <end position="534"/>
    </location>
</feature>
<comment type="caution">
    <text evidence="5">The sequence shown here is derived from an EMBL/GenBank/DDBJ whole genome shotgun (WGS) entry which is preliminary data.</text>
</comment>
<evidence type="ECO:0000256" key="1">
    <source>
        <dbReference type="ARBA" id="ARBA00009199"/>
    </source>
</evidence>
<comment type="similarity">
    <text evidence="1">Belongs to the amidase family.</text>
</comment>
<sequence length="546" mass="59970">MSWQEAAKAAQQSVIVSIPAKWRIAPEILAAKPINVSKVIEENKLLNAKQLEITSKDGTEILENIQKGAWTATEVADAFCARAALAHQLTNCLISFFPDEALAQAAQLDKTFKETGKLVGPLHGLPISIKDTYHVKGKASTLGYVTLKDNVVDDDAVVVQLLREAGAVIHCKTTMPQAGMALETASNLWGVTLNPFNTNFGAGGSSGGDGALIAMRGAVTAPMTDIGGSIRSPAAFNGLYAIRPTADRMPKTGMHSWNPSQMSIRVSCGPGTHTMRDLKKMTPVLNGANAAFDISCAPVPWRDVPPSKEKLTIGLLAYDEVVMPHPPVIRALKETVEKLEAAGHEVIEFKLPFSSWEIKQRTFNLYFQTGCAEQKALMKETDEPMLPVFKHYLDTFNVRPLAATECLKLNRELVANKLLFRDAWDKTAQSTTSRKPIDALLCPVAPSLSIPHDFPIWWGYTSLFNYLDYPSTVLPCRKMKVDPVLDAKDPVFKPNEGFADFDKLNWDMYDVEKFADSPITIQLVARPFKDEELLNMSEVVDGVINA</sequence>
<dbReference type="GO" id="GO:0016787">
    <property type="term" value="F:hydrolase activity"/>
    <property type="evidence" value="ECO:0007669"/>
    <property type="project" value="UniProtKB-KW"/>
</dbReference>
<keyword evidence="2" id="KW-0378">Hydrolase</keyword>
<evidence type="ECO:0000313" key="5">
    <source>
        <dbReference type="EMBL" id="OAQ62892.1"/>
    </source>
</evidence>
<name>A0A179FBP4_METCM</name>
<gene>
    <name evidence="5" type="ORF">VFPPC_08816</name>
</gene>